<keyword evidence="3" id="KW-0805">Transcription regulation</keyword>
<dbReference type="GO" id="GO:0003743">
    <property type="term" value="F:translation initiation factor activity"/>
    <property type="evidence" value="ECO:0007669"/>
    <property type="project" value="UniProtKB-KW"/>
</dbReference>
<dbReference type="GeneID" id="93647701"/>
<dbReference type="GO" id="GO:0003713">
    <property type="term" value="F:transcription coactivator activity"/>
    <property type="evidence" value="ECO:0007669"/>
    <property type="project" value="TreeGrafter"/>
</dbReference>
<dbReference type="GO" id="GO:0005669">
    <property type="term" value="C:transcription factor TFIID complex"/>
    <property type="evidence" value="ECO:0007669"/>
    <property type="project" value="EnsemblFungi"/>
</dbReference>
<dbReference type="InterPro" id="IPR011442">
    <property type="entry name" value="TAF6_C"/>
</dbReference>
<dbReference type="InterPro" id="IPR037796">
    <property type="entry name" value="TAF6"/>
</dbReference>
<dbReference type="SUPFAM" id="SSF48371">
    <property type="entry name" value="ARM repeat"/>
    <property type="match status" value="1"/>
</dbReference>
<evidence type="ECO:0000256" key="5">
    <source>
        <dbReference type="ARBA" id="ARBA00023242"/>
    </source>
</evidence>
<comment type="similarity">
    <text evidence="2">Belongs to the TAF6 family.</text>
</comment>
<dbReference type="GO" id="GO:0000124">
    <property type="term" value="C:SAGA complex"/>
    <property type="evidence" value="ECO:0007669"/>
    <property type="project" value="EnsemblFungi"/>
</dbReference>
<keyword evidence="7" id="KW-0396">Initiation factor</keyword>
<dbReference type="Gene3D" id="1.25.40.770">
    <property type="entry name" value="TAF6, C-terminal HEAT repeat domain"/>
    <property type="match status" value="1"/>
</dbReference>
<dbReference type="SMART" id="SM00803">
    <property type="entry name" value="TAF"/>
    <property type="match status" value="1"/>
</dbReference>
<dbReference type="GO" id="GO:0046695">
    <property type="term" value="C:SLIK (SAGA-like) complex"/>
    <property type="evidence" value="ECO:0007669"/>
    <property type="project" value="InterPro"/>
</dbReference>
<comment type="subcellular location">
    <subcellularLocation>
        <location evidence="1">Nucleus</location>
    </subcellularLocation>
</comment>
<dbReference type="CDD" id="cd22931">
    <property type="entry name" value="HFD_TAF6"/>
    <property type="match status" value="1"/>
</dbReference>
<dbReference type="Gene3D" id="1.10.20.10">
    <property type="entry name" value="Histone, subunit A"/>
    <property type="match status" value="1"/>
</dbReference>
<dbReference type="InterPro" id="IPR004823">
    <property type="entry name" value="TAF_TATA-bd_Histone-like_dom"/>
</dbReference>
<dbReference type="GO" id="GO:0016251">
    <property type="term" value="F:RNA polymerase II general transcription initiation factor activity"/>
    <property type="evidence" value="ECO:0007669"/>
    <property type="project" value="InterPro"/>
</dbReference>
<sequence length="387" mass="44590">MLFSIETLKAYAQAKGVPDIEEEELKVIAQDLEYRLKELAQEASKFMIASKRTKLTIEDVNYALLSREVDPLLGYDTSDSLVFKLVPGSNLYYVPDEEVDLETVLNSPLPKIPHKPVVSKHWLAIEGVQPQIPQNPLPVERMPEARKDDSLAAMKEDLEIRNHMKHLLSKELQMYYEKIVQFVKDREHIEVAAECLQMESGIQQLIPYFVHFFNEEILKNLRNGKYLIDIIRMYESLIKNKMIFIEPYMHQMLPSLLTCVVGKSIGIDGKEKVLLDEQVLFEEEKDCGLSARRRASETIKYIYDTYSLSYTTLAPRVLNTLLKTWADFTKSEESHYGAVYCLCNLGKKVVEGVVIQFKAEYLEKTGETFSLPRKLLIHYTDNLVPSP</sequence>
<dbReference type="CDD" id="cd08050">
    <property type="entry name" value="TAF6C"/>
    <property type="match status" value="1"/>
</dbReference>
<evidence type="ECO:0000256" key="3">
    <source>
        <dbReference type="ARBA" id="ARBA00023015"/>
    </source>
</evidence>
<evidence type="ECO:0000256" key="1">
    <source>
        <dbReference type="ARBA" id="ARBA00004123"/>
    </source>
</evidence>
<proteinExistence type="inferred from homology"/>
<evidence type="ECO:0000256" key="2">
    <source>
        <dbReference type="ARBA" id="ARBA00007688"/>
    </source>
</evidence>
<dbReference type="SUPFAM" id="SSF47113">
    <property type="entry name" value="Histone-fold"/>
    <property type="match status" value="1"/>
</dbReference>
<dbReference type="STRING" id="1805483.A0A177EBS7"/>
<reference evidence="7 8" key="1">
    <citation type="submission" date="2016-02" db="EMBL/GenBank/DDBJ databases">
        <title>Discovery of a natural microsporidian pathogen with a broad tissue tropism in Caenorhabditis elegans.</title>
        <authorList>
            <person name="Luallen R.J."/>
            <person name="Reinke A.W."/>
            <person name="Tong L."/>
            <person name="Botts M.R."/>
            <person name="Felix M.-A."/>
            <person name="Troemel E.R."/>
        </authorList>
    </citation>
    <scope>NUCLEOTIDE SEQUENCE [LARGE SCALE GENOMIC DNA]</scope>
    <source>
        <strain evidence="7 8">JUm2807</strain>
    </source>
</reference>
<dbReference type="InterPro" id="IPR009072">
    <property type="entry name" value="Histone-fold"/>
</dbReference>
<accession>A0A177EBS7</accession>
<keyword evidence="7" id="KW-0648">Protein biosynthesis</keyword>
<dbReference type="GO" id="GO:0046982">
    <property type="term" value="F:protein heterodimerization activity"/>
    <property type="evidence" value="ECO:0007669"/>
    <property type="project" value="InterPro"/>
</dbReference>
<comment type="caution">
    <text evidence="7">The sequence shown here is derived from an EMBL/GenBank/DDBJ whole genome shotgun (WGS) entry which is preliminary data.</text>
</comment>
<dbReference type="GO" id="GO:0051123">
    <property type="term" value="P:RNA polymerase II preinitiation complex assembly"/>
    <property type="evidence" value="ECO:0007669"/>
    <property type="project" value="TreeGrafter"/>
</dbReference>
<keyword evidence="5" id="KW-0539">Nucleus</keyword>
<dbReference type="VEuPathDB" id="MicrosporidiaDB:NEDG_01351"/>
<dbReference type="AlphaFoldDB" id="A0A177EBS7"/>
<dbReference type="OrthoDB" id="361039at2759"/>
<protein>
    <submittedName>
        <fullName evidence="7">Transcription initiation factor TFIID subunit 6</fullName>
    </submittedName>
</protein>
<keyword evidence="8" id="KW-1185">Reference proteome</keyword>
<evidence type="ECO:0000313" key="7">
    <source>
        <dbReference type="EMBL" id="OAG29278.1"/>
    </source>
</evidence>
<dbReference type="InterPro" id="IPR046344">
    <property type="entry name" value="TAF6_C_sf"/>
</dbReference>
<keyword evidence="4" id="KW-0804">Transcription</keyword>
<evidence type="ECO:0000256" key="4">
    <source>
        <dbReference type="ARBA" id="ARBA00023163"/>
    </source>
</evidence>
<dbReference type="Pfam" id="PF07571">
    <property type="entry name" value="TAF6_C"/>
    <property type="match status" value="1"/>
</dbReference>
<evidence type="ECO:0000313" key="8">
    <source>
        <dbReference type="Proteomes" id="UP000185944"/>
    </source>
</evidence>
<gene>
    <name evidence="7" type="ORF">NEDG_01351</name>
</gene>
<evidence type="ECO:0000259" key="6">
    <source>
        <dbReference type="SMART" id="SM00803"/>
    </source>
</evidence>
<dbReference type="PANTHER" id="PTHR10221:SF9">
    <property type="entry name" value="TRANSCRIPTION INITIATION FACTOR TFIID SUBUNIT 6"/>
    <property type="match status" value="1"/>
</dbReference>
<dbReference type="InterPro" id="IPR016024">
    <property type="entry name" value="ARM-type_fold"/>
</dbReference>
<name>A0A177EBS7_9MICR</name>
<dbReference type="Pfam" id="PF02969">
    <property type="entry name" value="TAF"/>
    <property type="match status" value="1"/>
</dbReference>
<feature type="domain" description="TATA box binding protein associated factor (TAF) histone-like fold" evidence="6">
    <location>
        <begin position="1"/>
        <end position="66"/>
    </location>
</feature>
<organism evidence="7 8">
    <name type="scientific">Nematocida displodere</name>
    <dbReference type="NCBI Taxonomy" id="1805483"/>
    <lineage>
        <taxon>Eukaryota</taxon>
        <taxon>Fungi</taxon>
        <taxon>Fungi incertae sedis</taxon>
        <taxon>Microsporidia</taxon>
        <taxon>Nematocida</taxon>
    </lineage>
</organism>
<dbReference type="Proteomes" id="UP000185944">
    <property type="component" value="Unassembled WGS sequence"/>
</dbReference>
<dbReference type="RefSeq" id="XP_067543957.1">
    <property type="nucleotide sequence ID" value="XM_067688769.1"/>
</dbReference>
<dbReference type="EMBL" id="LTDL01000041">
    <property type="protein sequence ID" value="OAG29278.1"/>
    <property type="molecule type" value="Genomic_DNA"/>
</dbReference>
<dbReference type="PANTHER" id="PTHR10221">
    <property type="entry name" value="TRANSCRIPTION INITIATION FACTOR TFIID SUBUNIT 6"/>
    <property type="match status" value="1"/>
</dbReference>